<organism evidence="1 2">
    <name type="scientific">Luteococcus sanguinis</name>
    <dbReference type="NCBI Taxonomy" id="174038"/>
    <lineage>
        <taxon>Bacteria</taxon>
        <taxon>Bacillati</taxon>
        <taxon>Actinomycetota</taxon>
        <taxon>Actinomycetes</taxon>
        <taxon>Propionibacteriales</taxon>
        <taxon>Propionibacteriaceae</taxon>
        <taxon>Luteococcus</taxon>
    </lineage>
</organism>
<evidence type="ECO:0008006" key="3">
    <source>
        <dbReference type="Google" id="ProtNLM"/>
    </source>
</evidence>
<protein>
    <recommendedName>
        <fullName evidence="3">MinD-like ATPase involved in chromosome partitioning or flagellar assembly</fullName>
    </recommendedName>
</protein>
<dbReference type="RefSeq" id="WP_343886823.1">
    <property type="nucleotide sequence ID" value="NZ_BAAAKI010000024.1"/>
</dbReference>
<dbReference type="InterPro" id="IPR027417">
    <property type="entry name" value="P-loop_NTPase"/>
</dbReference>
<keyword evidence="2" id="KW-1185">Reference proteome</keyword>
<comment type="caution">
    <text evidence="1">The sequence shown here is derived from an EMBL/GenBank/DDBJ whole genome shotgun (WGS) entry which is preliminary data.</text>
</comment>
<sequence>MALVTCCSASGSPGVTTGTLGLALNWPRDVLLVDADRDPAQAIAAGFLSGVELGGRGLAHVALAHRDRRPLVDEVWHQTLPLSEGTPSRRFLPGFASAGAAHSFDASWGSAASALRDLGRAGTDVIVDAGRIGRGLPAGLVGESDVALVFVRSDLRALAALRIALPVVSAQATSAQLGLVLVGPGRPYSAREVEAQFGVSVWGELPFEPRQAAVLSDGQATPRGFAGGALVRGLRRTAGRIDEQIRNRIETIDGARDASWWQPAGVGR</sequence>
<proteinExistence type="predicted"/>
<evidence type="ECO:0000313" key="2">
    <source>
        <dbReference type="Proteomes" id="UP001596266"/>
    </source>
</evidence>
<dbReference type="Proteomes" id="UP001596266">
    <property type="component" value="Unassembled WGS sequence"/>
</dbReference>
<dbReference type="SUPFAM" id="SSF52540">
    <property type="entry name" value="P-loop containing nucleoside triphosphate hydrolases"/>
    <property type="match status" value="1"/>
</dbReference>
<name>A0ABW1X5F7_9ACTN</name>
<accession>A0ABW1X5F7</accession>
<dbReference type="Gene3D" id="3.40.50.300">
    <property type="entry name" value="P-loop containing nucleotide triphosphate hydrolases"/>
    <property type="match status" value="1"/>
</dbReference>
<gene>
    <name evidence="1" type="ORF">ACFP57_13540</name>
</gene>
<evidence type="ECO:0000313" key="1">
    <source>
        <dbReference type="EMBL" id="MFC6397999.1"/>
    </source>
</evidence>
<reference evidence="2" key="1">
    <citation type="journal article" date="2019" name="Int. J. Syst. Evol. Microbiol.">
        <title>The Global Catalogue of Microorganisms (GCM) 10K type strain sequencing project: providing services to taxonomists for standard genome sequencing and annotation.</title>
        <authorList>
            <consortium name="The Broad Institute Genomics Platform"/>
            <consortium name="The Broad Institute Genome Sequencing Center for Infectious Disease"/>
            <person name="Wu L."/>
            <person name="Ma J."/>
        </authorList>
    </citation>
    <scope>NUCLEOTIDE SEQUENCE [LARGE SCALE GENOMIC DNA]</scope>
    <source>
        <strain evidence="2">CGMCC 1.15277</strain>
    </source>
</reference>
<dbReference type="EMBL" id="JBHSUA010000025">
    <property type="protein sequence ID" value="MFC6397999.1"/>
    <property type="molecule type" value="Genomic_DNA"/>
</dbReference>